<dbReference type="EMBL" id="CP009302">
    <property type="protein sequence ID" value="AJC11568.1"/>
    <property type="molecule type" value="Genomic_DNA"/>
</dbReference>
<name>A0A0A8B459_9ACTN</name>
<comment type="catalytic activity">
    <reaction evidence="1">
        <text>L-glutamyl-tRNA(Gln) + L-glutamine + ATP + H2O = L-glutaminyl-tRNA(Gln) + L-glutamate + ADP + phosphate + H(+)</text>
        <dbReference type="Rhea" id="RHEA:17521"/>
        <dbReference type="Rhea" id="RHEA-COMP:9681"/>
        <dbReference type="Rhea" id="RHEA-COMP:9684"/>
        <dbReference type="ChEBI" id="CHEBI:15377"/>
        <dbReference type="ChEBI" id="CHEBI:15378"/>
        <dbReference type="ChEBI" id="CHEBI:29985"/>
        <dbReference type="ChEBI" id="CHEBI:30616"/>
        <dbReference type="ChEBI" id="CHEBI:43474"/>
        <dbReference type="ChEBI" id="CHEBI:58359"/>
        <dbReference type="ChEBI" id="CHEBI:78520"/>
        <dbReference type="ChEBI" id="CHEBI:78521"/>
        <dbReference type="ChEBI" id="CHEBI:456216"/>
    </reaction>
</comment>
<keyword evidence="1" id="KW-0648">Protein biosynthesis</keyword>
<dbReference type="Pfam" id="PF02686">
    <property type="entry name" value="GatC"/>
    <property type="match status" value="1"/>
</dbReference>
<reference evidence="2 3" key="2">
    <citation type="journal article" date="2015" name="Genome Announc.">
        <title>Complete Genome Sequence of Coriobacteriaceae Strain 68-1-3, a Novel Mucus-Degrading Isolate from the Swine Intestinal Tract.</title>
        <authorList>
            <person name="Looft T."/>
            <person name="Bayles D.O."/>
            <person name="Alt D.P."/>
            <person name="Stanton T.B."/>
        </authorList>
    </citation>
    <scope>NUCLEOTIDE SEQUENCE [LARGE SCALE GENOMIC DNA]</scope>
    <source>
        <strain evidence="2 3">68-1-3</strain>
    </source>
</reference>
<reference evidence="3" key="1">
    <citation type="submission" date="2014-08" db="EMBL/GenBank/DDBJ databases">
        <title>Coriobacteriaceae sp. complete genome.</title>
        <authorList>
            <person name="Looft T."/>
            <person name="Bayles D.O."/>
            <person name="Stanton T.B."/>
        </authorList>
    </citation>
    <scope>NUCLEOTIDE SEQUENCE [LARGE SCALE GENOMIC DNA]</scope>
    <source>
        <strain evidence="3">68-1-3</strain>
    </source>
</reference>
<protein>
    <recommendedName>
        <fullName evidence="1">Aspartyl/glutamyl-tRNA(Asn/Gln) amidotransferase subunit C</fullName>
        <shortName evidence="1">Asp/Glu-ADT subunit C</shortName>
        <ecNumber evidence="1">6.3.5.-</ecNumber>
    </recommendedName>
</protein>
<dbReference type="GO" id="GO:0016740">
    <property type="term" value="F:transferase activity"/>
    <property type="evidence" value="ECO:0007669"/>
    <property type="project" value="UniProtKB-KW"/>
</dbReference>
<dbReference type="GO" id="GO:0070681">
    <property type="term" value="P:glutaminyl-tRNAGln biosynthesis via transamidation"/>
    <property type="evidence" value="ECO:0007669"/>
    <property type="project" value="TreeGrafter"/>
</dbReference>
<dbReference type="Gene3D" id="1.10.20.60">
    <property type="entry name" value="Glu-tRNAGln amidotransferase C subunit, N-terminal domain"/>
    <property type="match status" value="1"/>
</dbReference>
<dbReference type="STRING" id="1531429.JI75_01555"/>
<sequence length="103" mass="11408">MTQHVSEHDVRAIAEYARIRLTDDEILPMTEDLNSIIDSLHPITEYDLEGVEPTFHPIGGLSNVMRDDVEEAGFTQEEALSNAPKQLDGCFLIPSILGEGGDR</sequence>
<dbReference type="KEGG" id="cbac:JI75_01555"/>
<evidence type="ECO:0000313" key="2">
    <source>
        <dbReference type="EMBL" id="AJC11568.1"/>
    </source>
</evidence>
<dbReference type="GO" id="GO:0006450">
    <property type="term" value="P:regulation of translational fidelity"/>
    <property type="evidence" value="ECO:0007669"/>
    <property type="project" value="InterPro"/>
</dbReference>
<comment type="similarity">
    <text evidence="1">Belongs to the GatC family.</text>
</comment>
<dbReference type="SUPFAM" id="SSF141000">
    <property type="entry name" value="Glu-tRNAGln amidotransferase C subunit"/>
    <property type="match status" value="1"/>
</dbReference>
<organism evidence="2 3">
    <name type="scientific">Berryella intestinalis</name>
    <dbReference type="NCBI Taxonomy" id="1531429"/>
    <lineage>
        <taxon>Bacteria</taxon>
        <taxon>Bacillati</taxon>
        <taxon>Actinomycetota</taxon>
        <taxon>Coriobacteriia</taxon>
        <taxon>Eggerthellales</taxon>
        <taxon>Eggerthellaceae</taxon>
        <taxon>Berryella</taxon>
    </lineage>
</organism>
<dbReference type="InterPro" id="IPR003837">
    <property type="entry name" value="GatC"/>
</dbReference>
<gene>
    <name evidence="1" type="primary">gatC</name>
    <name evidence="2" type="ORF">JI75_01555</name>
</gene>
<dbReference type="HOGENOM" id="CLU_105899_1_0_11"/>
<dbReference type="GO" id="GO:0050566">
    <property type="term" value="F:asparaginyl-tRNA synthase (glutamine-hydrolyzing) activity"/>
    <property type="evidence" value="ECO:0007669"/>
    <property type="project" value="RHEA"/>
</dbReference>
<keyword evidence="1" id="KW-0067">ATP-binding</keyword>
<dbReference type="GO" id="GO:0006412">
    <property type="term" value="P:translation"/>
    <property type="evidence" value="ECO:0007669"/>
    <property type="project" value="UniProtKB-UniRule"/>
</dbReference>
<proteinExistence type="inferred from homology"/>
<dbReference type="GO" id="GO:0050567">
    <property type="term" value="F:glutaminyl-tRNA synthase (glutamine-hydrolyzing) activity"/>
    <property type="evidence" value="ECO:0007669"/>
    <property type="project" value="UniProtKB-UniRule"/>
</dbReference>
<evidence type="ECO:0000256" key="1">
    <source>
        <dbReference type="HAMAP-Rule" id="MF_00122"/>
    </source>
</evidence>
<dbReference type="NCBIfam" id="TIGR00135">
    <property type="entry name" value="gatC"/>
    <property type="match status" value="1"/>
</dbReference>
<dbReference type="RefSeq" id="WP_039688203.1">
    <property type="nucleotide sequence ID" value="NZ_CP009302.1"/>
</dbReference>
<comment type="function">
    <text evidence="1">Allows the formation of correctly charged Asn-tRNA(Asn) or Gln-tRNA(Gln) through the transamidation of misacylated Asp-tRNA(Asn) or Glu-tRNA(Gln) in organisms which lack either or both of asparaginyl-tRNA or glutaminyl-tRNA synthetases. The reaction takes place in the presence of glutamine and ATP through an activated phospho-Asp-tRNA(Asn) or phospho-Glu-tRNA(Gln).</text>
</comment>
<accession>A0A0A8B459</accession>
<dbReference type="PANTHER" id="PTHR15004:SF0">
    <property type="entry name" value="GLUTAMYL-TRNA(GLN) AMIDOTRANSFERASE SUBUNIT C, MITOCHONDRIAL"/>
    <property type="match status" value="1"/>
</dbReference>
<dbReference type="PANTHER" id="PTHR15004">
    <property type="entry name" value="GLUTAMYL-TRNA(GLN) AMIDOTRANSFERASE SUBUNIT C, MITOCHONDRIAL"/>
    <property type="match status" value="1"/>
</dbReference>
<keyword evidence="2" id="KW-0808">Transferase</keyword>
<dbReference type="Proteomes" id="UP000031121">
    <property type="component" value="Chromosome"/>
</dbReference>
<dbReference type="HAMAP" id="MF_00122">
    <property type="entry name" value="GatC"/>
    <property type="match status" value="1"/>
</dbReference>
<comment type="subunit">
    <text evidence="1">Heterotrimer of A, B and C subunits.</text>
</comment>
<comment type="catalytic activity">
    <reaction evidence="1">
        <text>L-aspartyl-tRNA(Asn) + L-glutamine + ATP + H2O = L-asparaginyl-tRNA(Asn) + L-glutamate + ADP + phosphate + 2 H(+)</text>
        <dbReference type="Rhea" id="RHEA:14513"/>
        <dbReference type="Rhea" id="RHEA-COMP:9674"/>
        <dbReference type="Rhea" id="RHEA-COMP:9677"/>
        <dbReference type="ChEBI" id="CHEBI:15377"/>
        <dbReference type="ChEBI" id="CHEBI:15378"/>
        <dbReference type="ChEBI" id="CHEBI:29985"/>
        <dbReference type="ChEBI" id="CHEBI:30616"/>
        <dbReference type="ChEBI" id="CHEBI:43474"/>
        <dbReference type="ChEBI" id="CHEBI:58359"/>
        <dbReference type="ChEBI" id="CHEBI:78515"/>
        <dbReference type="ChEBI" id="CHEBI:78516"/>
        <dbReference type="ChEBI" id="CHEBI:456216"/>
    </reaction>
</comment>
<dbReference type="InterPro" id="IPR036113">
    <property type="entry name" value="Asp/Glu-ADT_sf_sub_c"/>
</dbReference>
<evidence type="ECO:0000313" key="3">
    <source>
        <dbReference type="Proteomes" id="UP000031121"/>
    </source>
</evidence>
<dbReference type="OrthoDB" id="5295223at2"/>
<keyword evidence="3" id="KW-1185">Reference proteome</keyword>
<dbReference type="AlphaFoldDB" id="A0A0A8B459"/>
<keyword evidence="1" id="KW-0436">Ligase</keyword>
<dbReference type="EC" id="6.3.5.-" evidence="1"/>
<keyword evidence="1" id="KW-0547">Nucleotide-binding</keyword>
<dbReference type="GO" id="GO:0005524">
    <property type="term" value="F:ATP binding"/>
    <property type="evidence" value="ECO:0007669"/>
    <property type="project" value="UniProtKB-KW"/>
</dbReference>